<dbReference type="GO" id="GO:0000976">
    <property type="term" value="F:transcription cis-regulatory region binding"/>
    <property type="evidence" value="ECO:0007669"/>
    <property type="project" value="TreeGrafter"/>
</dbReference>
<dbReference type="Gene3D" id="1.20.120.550">
    <property type="entry name" value="Membrane associated eicosanoid/glutathione metabolism-like domain"/>
    <property type="match status" value="1"/>
</dbReference>
<evidence type="ECO:0000256" key="6">
    <source>
        <dbReference type="ARBA" id="ARBA00023136"/>
    </source>
</evidence>
<gene>
    <name evidence="10" type="ORF">OAory_01094380</name>
</gene>
<keyword evidence="6 9" id="KW-0472">Membrane</keyword>
<dbReference type="InterPro" id="IPR036770">
    <property type="entry name" value="Ankyrin_rpt-contain_sf"/>
</dbReference>
<keyword evidence="4 9" id="KW-1133">Transmembrane helix</keyword>
<dbReference type="SUPFAM" id="SSF161084">
    <property type="entry name" value="MAPEG domain-like"/>
    <property type="match status" value="1"/>
</dbReference>
<dbReference type="GO" id="GO:0016020">
    <property type="term" value="C:membrane"/>
    <property type="evidence" value="ECO:0007669"/>
    <property type="project" value="UniProtKB-SubCell"/>
</dbReference>
<evidence type="ECO:0000256" key="8">
    <source>
        <dbReference type="SAM" id="MobiDB-lite"/>
    </source>
</evidence>
<reference evidence="10 11" key="1">
    <citation type="submission" date="2016-10" db="EMBL/GenBank/DDBJ databases">
        <title>Genome sequencing of Aspergillus oryzae BCC7051.</title>
        <authorList>
            <person name="Thammarongtham C."/>
            <person name="Vorapreeda T."/>
            <person name="Nookaew I."/>
            <person name="Srisuk T."/>
            <person name="Land M."/>
            <person name="Jeennor S."/>
            <person name="Laoteng K."/>
        </authorList>
    </citation>
    <scope>NUCLEOTIDE SEQUENCE [LARGE SCALE GENOMIC DNA]</scope>
    <source>
        <strain evidence="10 11">BCC7051</strain>
    </source>
</reference>
<evidence type="ECO:0000256" key="2">
    <source>
        <dbReference type="ARBA" id="ARBA00022692"/>
    </source>
</evidence>
<evidence type="ECO:0000256" key="1">
    <source>
        <dbReference type="ARBA" id="ARBA00004370"/>
    </source>
</evidence>
<dbReference type="OrthoDB" id="341259at2759"/>
<dbReference type="InterPro" id="IPR001129">
    <property type="entry name" value="Membr-assoc_MAPEG"/>
</dbReference>
<evidence type="ECO:0000256" key="9">
    <source>
        <dbReference type="SAM" id="Phobius"/>
    </source>
</evidence>
<comment type="caution">
    <text evidence="10">The sequence shown here is derived from an EMBL/GenBank/DDBJ whole genome shotgun (WGS) entry which is preliminary data.</text>
</comment>
<feature type="repeat" description="ANK" evidence="7">
    <location>
        <begin position="701"/>
        <end position="733"/>
    </location>
</feature>
<feature type="repeat" description="ANK" evidence="7">
    <location>
        <begin position="598"/>
        <end position="630"/>
    </location>
</feature>
<keyword evidence="5 7" id="KW-0040">ANK repeat</keyword>
<organism evidence="10 11">
    <name type="scientific">Aspergillus oryzae</name>
    <name type="common">Yellow koji mold</name>
    <dbReference type="NCBI Taxonomy" id="5062"/>
    <lineage>
        <taxon>Eukaryota</taxon>
        <taxon>Fungi</taxon>
        <taxon>Dikarya</taxon>
        <taxon>Ascomycota</taxon>
        <taxon>Pezizomycotina</taxon>
        <taxon>Eurotiomycetes</taxon>
        <taxon>Eurotiomycetidae</taxon>
        <taxon>Eurotiales</taxon>
        <taxon>Aspergillaceae</taxon>
        <taxon>Aspergillus</taxon>
        <taxon>Aspergillus subgen. Circumdati</taxon>
    </lineage>
</organism>
<dbReference type="PROSITE" id="PS50297">
    <property type="entry name" value="ANK_REP_REGION"/>
    <property type="match status" value="2"/>
</dbReference>
<evidence type="ECO:0000313" key="11">
    <source>
        <dbReference type="Proteomes" id="UP000190312"/>
    </source>
</evidence>
<dbReference type="InterPro" id="IPR023352">
    <property type="entry name" value="MAPEG-like_dom_sf"/>
</dbReference>
<dbReference type="EMBL" id="MKZY01000007">
    <property type="protein sequence ID" value="OOO07235.1"/>
    <property type="molecule type" value="Genomic_DNA"/>
</dbReference>
<dbReference type="PANTHER" id="PTHR24193:SF121">
    <property type="entry name" value="ADA2A-CONTAINING COMPLEX COMPONENT 3, ISOFORM D"/>
    <property type="match status" value="1"/>
</dbReference>
<dbReference type="Pfam" id="PF12796">
    <property type="entry name" value="Ank_2"/>
    <property type="match status" value="2"/>
</dbReference>
<dbReference type="InterPro" id="IPR050663">
    <property type="entry name" value="Ankyrin-SOCS_Box"/>
</dbReference>
<evidence type="ECO:0000256" key="5">
    <source>
        <dbReference type="ARBA" id="ARBA00023043"/>
    </source>
</evidence>
<name>A0A1S9DDT7_ASPOZ</name>
<dbReference type="GO" id="GO:0005634">
    <property type="term" value="C:nucleus"/>
    <property type="evidence" value="ECO:0007669"/>
    <property type="project" value="TreeGrafter"/>
</dbReference>
<dbReference type="eggNOG" id="KOG4177">
    <property type="taxonomic scope" value="Eukaryota"/>
</dbReference>
<dbReference type="PROSITE" id="PS50088">
    <property type="entry name" value="ANK_REPEAT"/>
    <property type="match status" value="2"/>
</dbReference>
<keyword evidence="3" id="KW-0677">Repeat</keyword>
<dbReference type="VEuPathDB" id="FungiDB:AO090011000968"/>
<evidence type="ECO:0000313" key="10">
    <source>
        <dbReference type="EMBL" id="OOO07235.1"/>
    </source>
</evidence>
<dbReference type="Gene3D" id="1.25.40.20">
    <property type="entry name" value="Ankyrin repeat-containing domain"/>
    <property type="match status" value="1"/>
</dbReference>
<feature type="transmembrane region" description="Helical" evidence="9">
    <location>
        <begin position="12"/>
        <end position="35"/>
    </location>
</feature>
<dbReference type="AlphaFoldDB" id="A0A1S9DDT7"/>
<sequence>MVAITVPDNYGAVIGVALGAIPVLSFIHGLVVSGFRKEAKVPYPHTYATVEQCKSNAKAEQFNCAQRAHANFLENAPQTILYTLVAGLKYPQLATALGAVWFVARSLFLYGYVYSGKPQGTGVIAIATLAAQTCSALSDLRSLCQSLPGRLHAVNNEVADLNFVLFQVSLTIEDRACLPENNLSALSHLLNRADVKLHEIKDIVVQLTDACRASRSPIFKAHAWRKEQGRLQMLQEDIRTIKANLNIMLGASNSQDMTKIRLDVEAISAVTLQSSQEQTLLKENFLDGISAVNERIARVEEMLQVQASQVQASQFKQVGSLYNVPPARRRRHQPTKKETYPNTTRSEGMGVRVTPFVVTCRPGCPCACHLQRKSTSPALLNRVLGRLFVGYSGLPFLSPKCSFQACEKSRASQVSLEYWFPLGLLSSSIVRLQVGYQPNIGTLLQLDTLRRVPDTAQCVSYALNGDIEGLKYLFENGLASPRDVSATRGYSVLRWALYGKQYEACKFLIQAGADADYRPIAASDNSPRNKACHFLLEGGLPDAAVEALRAITKNGYLEDFLDEAGFTKTHKIILGLSFSSLEDEIFQNPDDVNATDAMGRTPLAWAAARGDHRAIVTMLGHSADPNIMDVQLSGPLSNAASQGHTVAVRLLLEAGAQTDFPYPDGEKKGSPLNCAARNATDVLLLKSLLDFGADVDASGTDGRTSLIHAARTDNASFAMLLLEYGADINAISADGSTPLTTAITYNSHNVLRLILDRWHEYSTCPRLKGPHLLQIAALYADLETVRILAATDHFKTKHDKQYTLGDFGNRLRQRPDLTDDLAMAFDDLLGVINHVPSQEDKQDSILKSGILSCFPLRINANFGAVDHDPNSACSSNDSFCDAFEHIHLSAEDNTSLEKHPLVH</sequence>
<proteinExistence type="predicted"/>
<accession>A0A1S9DDT7</accession>
<dbReference type="Pfam" id="PF01124">
    <property type="entry name" value="MAPEG"/>
    <property type="match status" value="1"/>
</dbReference>
<protein>
    <submittedName>
        <fullName evidence="10">Ankyrin repeat-containing domain-containing protein</fullName>
    </submittedName>
</protein>
<dbReference type="Proteomes" id="UP000190312">
    <property type="component" value="Unassembled WGS sequence"/>
</dbReference>
<keyword evidence="2 9" id="KW-0812">Transmembrane</keyword>
<dbReference type="PANTHER" id="PTHR24193">
    <property type="entry name" value="ANKYRIN REPEAT PROTEIN"/>
    <property type="match status" value="1"/>
</dbReference>
<dbReference type="GO" id="GO:0045944">
    <property type="term" value="P:positive regulation of transcription by RNA polymerase II"/>
    <property type="evidence" value="ECO:0007669"/>
    <property type="project" value="TreeGrafter"/>
</dbReference>
<evidence type="ECO:0000256" key="3">
    <source>
        <dbReference type="ARBA" id="ARBA00022737"/>
    </source>
</evidence>
<dbReference type="SUPFAM" id="SSF48403">
    <property type="entry name" value="Ankyrin repeat"/>
    <property type="match status" value="1"/>
</dbReference>
<comment type="subcellular location">
    <subcellularLocation>
        <location evidence="1">Membrane</location>
    </subcellularLocation>
</comment>
<dbReference type="SMART" id="SM00248">
    <property type="entry name" value="ANK"/>
    <property type="match status" value="7"/>
</dbReference>
<feature type="region of interest" description="Disordered" evidence="8">
    <location>
        <begin position="327"/>
        <end position="346"/>
    </location>
</feature>
<evidence type="ECO:0000256" key="7">
    <source>
        <dbReference type="PROSITE-ProRule" id="PRU00023"/>
    </source>
</evidence>
<evidence type="ECO:0000256" key="4">
    <source>
        <dbReference type="ARBA" id="ARBA00022989"/>
    </source>
</evidence>
<dbReference type="InterPro" id="IPR002110">
    <property type="entry name" value="Ankyrin_rpt"/>
</dbReference>